<dbReference type="AlphaFoldDB" id="A0AAV7K268"/>
<dbReference type="SUPFAM" id="SSF55103">
    <property type="entry name" value="FAD-linked oxidases, C-terminal domain"/>
    <property type="match status" value="1"/>
</dbReference>
<dbReference type="InterPro" id="IPR016164">
    <property type="entry name" value="FAD-linked_Oxase-like_C"/>
</dbReference>
<evidence type="ECO:0000256" key="5">
    <source>
        <dbReference type="ARBA" id="ARBA00022827"/>
    </source>
</evidence>
<evidence type="ECO:0000256" key="3">
    <source>
        <dbReference type="ARBA" id="ARBA00008000"/>
    </source>
</evidence>
<evidence type="ECO:0000313" key="16">
    <source>
        <dbReference type="EMBL" id="KAI6655236.1"/>
    </source>
</evidence>
<dbReference type="InterPro" id="IPR006094">
    <property type="entry name" value="Oxid_FAD_bind_N"/>
</dbReference>
<dbReference type="GO" id="GO:0004458">
    <property type="term" value="F:D-lactate dehydrogenase (cytochrome) activity"/>
    <property type="evidence" value="ECO:0007669"/>
    <property type="project" value="UniProtKB-EC"/>
</dbReference>
<dbReference type="FunFam" id="1.10.45.10:FF:000001">
    <property type="entry name" value="D-lactate dehydrogenase mitochondrial"/>
    <property type="match status" value="1"/>
</dbReference>
<protein>
    <recommendedName>
        <fullName evidence="14">Probable D-lactate dehydrogenase, mitochondrial</fullName>
        <ecNumber evidence="10">1.1.2.4</ecNumber>
    </recommendedName>
</protein>
<keyword evidence="8" id="KW-0560">Oxidoreductase</keyword>
<keyword evidence="17" id="KW-1185">Reference proteome</keyword>
<dbReference type="EC" id="1.1.2.4" evidence="10"/>
<dbReference type="Pfam" id="PF01565">
    <property type="entry name" value="FAD_binding_4"/>
    <property type="match status" value="1"/>
</dbReference>
<dbReference type="InterPro" id="IPR016171">
    <property type="entry name" value="Vanillyl_alc_oxidase_C-sub2"/>
</dbReference>
<dbReference type="Pfam" id="PF02913">
    <property type="entry name" value="FAD-oxidase_C"/>
    <property type="match status" value="1"/>
</dbReference>
<comment type="subcellular location">
    <subcellularLocation>
        <location evidence="2">Mitochondrion</location>
    </subcellularLocation>
</comment>
<evidence type="ECO:0000256" key="2">
    <source>
        <dbReference type="ARBA" id="ARBA00004173"/>
    </source>
</evidence>
<organism evidence="16 17">
    <name type="scientific">Oopsacas minuta</name>
    <dbReference type="NCBI Taxonomy" id="111878"/>
    <lineage>
        <taxon>Eukaryota</taxon>
        <taxon>Metazoa</taxon>
        <taxon>Porifera</taxon>
        <taxon>Hexactinellida</taxon>
        <taxon>Hexasterophora</taxon>
        <taxon>Lyssacinosida</taxon>
        <taxon>Leucopsacidae</taxon>
        <taxon>Oopsacas</taxon>
    </lineage>
</organism>
<comment type="cofactor">
    <cofactor evidence="1">
        <name>FAD</name>
        <dbReference type="ChEBI" id="CHEBI:57692"/>
    </cofactor>
</comment>
<evidence type="ECO:0000256" key="8">
    <source>
        <dbReference type="ARBA" id="ARBA00023002"/>
    </source>
</evidence>
<evidence type="ECO:0000313" key="17">
    <source>
        <dbReference type="Proteomes" id="UP001165289"/>
    </source>
</evidence>
<comment type="caution">
    <text evidence="16">The sequence shown here is derived from an EMBL/GenBank/DDBJ whole genome shotgun (WGS) entry which is preliminary data.</text>
</comment>
<evidence type="ECO:0000256" key="7">
    <source>
        <dbReference type="ARBA" id="ARBA00022990"/>
    </source>
</evidence>
<evidence type="ECO:0000259" key="15">
    <source>
        <dbReference type="PROSITE" id="PS51387"/>
    </source>
</evidence>
<evidence type="ECO:0000256" key="1">
    <source>
        <dbReference type="ARBA" id="ARBA00001974"/>
    </source>
</evidence>
<dbReference type="Gene3D" id="3.30.70.2740">
    <property type="match status" value="1"/>
</dbReference>
<comment type="catalytic activity">
    <reaction evidence="11">
        <text>(R)-lactate + 2 Fe(III)-[cytochrome c] = 2 Fe(II)-[cytochrome c] + pyruvate + 2 H(+)</text>
        <dbReference type="Rhea" id="RHEA:13521"/>
        <dbReference type="Rhea" id="RHEA-COMP:10350"/>
        <dbReference type="Rhea" id="RHEA-COMP:14399"/>
        <dbReference type="ChEBI" id="CHEBI:15361"/>
        <dbReference type="ChEBI" id="CHEBI:15378"/>
        <dbReference type="ChEBI" id="CHEBI:16004"/>
        <dbReference type="ChEBI" id="CHEBI:29033"/>
        <dbReference type="ChEBI" id="CHEBI:29034"/>
        <dbReference type="EC" id="1.1.2.4"/>
    </reaction>
    <physiologicalReaction direction="left-to-right" evidence="11">
        <dbReference type="Rhea" id="RHEA:13522"/>
    </physiologicalReaction>
</comment>
<dbReference type="EMBL" id="JAKMXF010000210">
    <property type="protein sequence ID" value="KAI6655236.1"/>
    <property type="molecule type" value="Genomic_DNA"/>
</dbReference>
<dbReference type="PROSITE" id="PS51387">
    <property type="entry name" value="FAD_PCMH"/>
    <property type="match status" value="1"/>
</dbReference>
<dbReference type="PANTHER" id="PTHR11748:SF111">
    <property type="entry name" value="D-LACTATE DEHYDROGENASE, MITOCHONDRIAL-RELATED"/>
    <property type="match status" value="1"/>
</dbReference>
<keyword evidence="4" id="KW-0285">Flavoprotein</keyword>
<evidence type="ECO:0000256" key="4">
    <source>
        <dbReference type="ARBA" id="ARBA00022630"/>
    </source>
</evidence>
<dbReference type="Proteomes" id="UP001165289">
    <property type="component" value="Unassembled WGS sequence"/>
</dbReference>
<dbReference type="FunFam" id="3.30.465.10:FF:000030">
    <property type="entry name" value="probable D-lactate dehydrogenase, mitochondrial"/>
    <property type="match status" value="1"/>
</dbReference>
<dbReference type="Gene3D" id="3.30.465.10">
    <property type="match status" value="1"/>
</dbReference>
<accession>A0AAV7K268</accession>
<dbReference type="GO" id="GO:0005739">
    <property type="term" value="C:mitochondrion"/>
    <property type="evidence" value="ECO:0007669"/>
    <property type="project" value="UniProtKB-SubCell"/>
</dbReference>
<evidence type="ECO:0000256" key="10">
    <source>
        <dbReference type="ARBA" id="ARBA00038897"/>
    </source>
</evidence>
<dbReference type="InterPro" id="IPR016166">
    <property type="entry name" value="FAD-bd_PCMH"/>
</dbReference>
<sequence length="491" mass="53420">MSTWLRLLNSWKLQTRFTLLNHINCIRYSSRISDELLDKARSIVGDNNFTISEAARLLHGRDESYHVPLPPDLILFPTSTKQVSEIAKLCTIHKIPMIPFGTGTGLEGGVGATRGGVTLNMTRMDQILEVSTDDLFATVRPGVTRSRLNNHIRDTGMWFPIDPGADASLCGMVVTSASGTNAVRYGTMKENVINMEVVLANGDVINTSGTDCRAKKSSAGYNLTGLFVGCEGTLGIMTAATLRLYGIPESVSSAVCSFPSVYDAISTATMVIQAGIPVARLEFLDDVMMSACNKYSGLSYDETASLFLEFHGSSNSVEEQAELAKEIAKDNNSGEFQWTTDPEERSRLWKARHDALYASKALLPGCEVYITDVCVPMSNLPDVIVKSKQAISESGCIAPIVGHVGDGNFHCCFLLKPGDNEELKKVREIAMWMGRLAISARGTCTGEHGVGRGKIQLVQEQYGEDGISLMRNIKFALDPDNIMNPGKVITL</sequence>
<name>A0AAV7K268_9METZ</name>
<evidence type="ECO:0000256" key="14">
    <source>
        <dbReference type="ARBA" id="ARBA00072812"/>
    </source>
</evidence>
<keyword evidence="9" id="KW-0496">Mitochondrion</keyword>
<dbReference type="InterPro" id="IPR004113">
    <property type="entry name" value="FAD-bd_oxidored_4_C"/>
</dbReference>
<dbReference type="GO" id="GO:0071949">
    <property type="term" value="F:FAD binding"/>
    <property type="evidence" value="ECO:0007669"/>
    <property type="project" value="InterPro"/>
</dbReference>
<dbReference type="PANTHER" id="PTHR11748">
    <property type="entry name" value="D-LACTATE DEHYDROGENASE"/>
    <property type="match status" value="1"/>
</dbReference>
<keyword evidence="7" id="KW-0007">Acetylation</keyword>
<dbReference type="InterPro" id="IPR016169">
    <property type="entry name" value="FAD-bd_PCMH_sub2"/>
</dbReference>
<keyword evidence="5" id="KW-0274">FAD</keyword>
<keyword evidence="6" id="KW-0809">Transit peptide</keyword>
<evidence type="ECO:0000256" key="6">
    <source>
        <dbReference type="ARBA" id="ARBA00022946"/>
    </source>
</evidence>
<dbReference type="InterPro" id="IPR036318">
    <property type="entry name" value="FAD-bd_PCMH-like_sf"/>
</dbReference>
<comment type="subunit">
    <text evidence="13">Interacts with CSRP3.</text>
</comment>
<proteinExistence type="inferred from homology"/>
<dbReference type="FunFam" id="3.30.70.2740:FF:000001">
    <property type="entry name" value="D-lactate dehydrogenase mitochondrial"/>
    <property type="match status" value="1"/>
</dbReference>
<dbReference type="GO" id="GO:0008720">
    <property type="term" value="F:D-lactate dehydrogenase (NAD+) activity"/>
    <property type="evidence" value="ECO:0007669"/>
    <property type="project" value="TreeGrafter"/>
</dbReference>
<evidence type="ECO:0000256" key="12">
    <source>
        <dbReference type="ARBA" id="ARBA00053432"/>
    </source>
</evidence>
<feature type="domain" description="FAD-binding PCMH-type" evidence="15">
    <location>
        <begin position="66"/>
        <end position="247"/>
    </location>
</feature>
<evidence type="ECO:0000256" key="9">
    <source>
        <dbReference type="ARBA" id="ARBA00023128"/>
    </source>
</evidence>
<dbReference type="Gene3D" id="1.10.45.10">
    <property type="entry name" value="Vanillyl-alcohol Oxidase, Chain A, domain 4"/>
    <property type="match status" value="1"/>
</dbReference>
<dbReference type="SUPFAM" id="SSF56176">
    <property type="entry name" value="FAD-binding/transporter-associated domain-like"/>
    <property type="match status" value="1"/>
</dbReference>
<gene>
    <name evidence="16" type="ORF">LOD99_2524</name>
</gene>
<comment type="function">
    <text evidence="12">Involved in D-lactate, but not L-lactate catabolic process.</text>
</comment>
<dbReference type="GO" id="GO:1903457">
    <property type="term" value="P:lactate catabolic process"/>
    <property type="evidence" value="ECO:0007669"/>
    <property type="project" value="TreeGrafter"/>
</dbReference>
<dbReference type="FunFam" id="3.30.43.10:FF:000010">
    <property type="entry name" value="probable D-lactate dehydrogenase, mitochondrial"/>
    <property type="match status" value="1"/>
</dbReference>
<comment type="similarity">
    <text evidence="3">Belongs to the FAD-binding oxidoreductase/transferase type 4 family.</text>
</comment>
<evidence type="ECO:0000256" key="13">
    <source>
        <dbReference type="ARBA" id="ARBA00063083"/>
    </source>
</evidence>
<evidence type="ECO:0000256" key="11">
    <source>
        <dbReference type="ARBA" id="ARBA00051477"/>
    </source>
</evidence>
<reference evidence="16 17" key="1">
    <citation type="journal article" date="2023" name="BMC Biol.">
        <title>The compact genome of the sponge Oopsacas minuta (Hexactinellida) is lacking key metazoan core genes.</title>
        <authorList>
            <person name="Santini S."/>
            <person name="Schenkelaars Q."/>
            <person name="Jourda C."/>
            <person name="Duchesne M."/>
            <person name="Belahbib H."/>
            <person name="Rocher C."/>
            <person name="Selva M."/>
            <person name="Riesgo A."/>
            <person name="Vervoort M."/>
            <person name="Leys S.P."/>
            <person name="Kodjabachian L."/>
            <person name="Le Bivic A."/>
            <person name="Borchiellini C."/>
            <person name="Claverie J.M."/>
            <person name="Renard E."/>
        </authorList>
    </citation>
    <scope>NUCLEOTIDE SEQUENCE [LARGE SCALE GENOMIC DNA]</scope>
    <source>
        <strain evidence="16">SPO-2</strain>
    </source>
</reference>